<proteinExistence type="predicted"/>
<gene>
    <name evidence="2" type="ORF">C486_04945</name>
</gene>
<keyword evidence="3" id="KW-1185">Reference proteome</keyword>
<feature type="region of interest" description="Disordered" evidence="1">
    <location>
        <begin position="17"/>
        <end position="51"/>
    </location>
</feature>
<dbReference type="AlphaFoldDB" id="L9Z7G1"/>
<feature type="compositionally biased region" description="Basic and acidic residues" evidence="1">
    <location>
        <begin position="31"/>
        <end position="51"/>
    </location>
</feature>
<name>L9Z7G1_9EURY</name>
<protein>
    <submittedName>
        <fullName evidence="2">Uncharacterized protein</fullName>
    </submittedName>
</protein>
<comment type="caution">
    <text evidence="2">The sequence shown here is derived from an EMBL/GenBank/DDBJ whole genome shotgun (WGS) entry which is preliminary data.</text>
</comment>
<evidence type="ECO:0000313" key="3">
    <source>
        <dbReference type="Proteomes" id="UP000011592"/>
    </source>
</evidence>
<sequence length="51" mass="5615">MATVIVTAVFGSERTIPTASSQRRLSAEPVQAREPRNERLKALCRESRSAS</sequence>
<dbReference type="Proteomes" id="UP000011592">
    <property type="component" value="Unassembled WGS sequence"/>
</dbReference>
<organism evidence="2 3">
    <name type="scientific">Natrinema gari JCM 14663</name>
    <dbReference type="NCBI Taxonomy" id="1230459"/>
    <lineage>
        <taxon>Archaea</taxon>
        <taxon>Methanobacteriati</taxon>
        <taxon>Methanobacteriota</taxon>
        <taxon>Stenosarchaea group</taxon>
        <taxon>Halobacteria</taxon>
        <taxon>Halobacteriales</taxon>
        <taxon>Natrialbaceae</taxon>
        <taxon>Natrinema</taxon>
    </lineage>
</organism>
<dbReference type="EMBL" id="AOIJ01000038">
    <property type="protein sequence ID" value="ELY82304.1"/>
    <property type="molecule type" value="Genomic_DNA"/>
</dbReference>
<dbReference type="PATRIC" id="fig|1230459.4.peg.990"/>
<evidence type="ECO:0000313" key="2">
    <source>
        <dbReference type="EMBL" id="ELY82304.1"/>
    </source>
</evidence>
<evidence type="ECO:0000256" key="1">
    <source>
        <dbReference type="SAM" id="MobiDB-lite"/>
    </source>
</evidence>
<reference evidence="2 3" key="1">
    <citation type="journal article" date="2014" name="PLoS Genet.">
        <title>Phylogenetically driven sequencing of extremely halophilic archaea reveals strategies for static and dynamic osmo-response.</title>
        <authorList>
            <person name="Becker E.A."/>
            <person name="Seitzer P.M."/>
            <person name="Tritt A."/>
            <person name="Larsen D."/>
            <person name="Krusor M."/>
            <person name="Yao A.I."/>
            <person name="Wu D."/>
            <person name="Madern D."/>
            <person name="Eisen J.A."/>
            <person name="Darling A.E."/>
            <person name="Facciotti M.T."/>
        </authorList>
    </citation>
    <scope>NUCLEOTIDE SEQUENCE [LARGE SCALE GENOMIC DNA]</scope>
    <source>
        <strain evidence="2 3">JCM 14663</strain>
    </source>
</reference>
<accession>L9Z7G1</accession>